<dbReference type="AlphaFoldDB" id="A0A2S6EW59"/>
<evidence type="ECO:0000313" key="2">
    <source>
        <dbReference type="Proteomes" id="UP000239239"/>
    </source>
</evidence>
<organism evidence="1 2">
    <name type="scientific">Legionella pneumophila</name>
    <dbReference type="NCBI Taxonomy" id="446"/>
    <lineage>
        <taxon>Bacteria</taxon>
        <taxon>Pseudomonadati</taxon>
        <taxon>Pseudomonadota</taxon>
        <taxon>Gammaproteobacteria</taxon>
        <taxon>Legionellales</taxon>
        <taxon>Legionellaceae</taxon>
        <taxon>Legionella</taxon>
    </lineage>
</organism>
<comment type="caution">
    <text evidence="1">The sequence shown here is derived from an EMBL/GenBank/DDBJ whole genome shotgun (WGS) entry which is preliminary data.</text>
</comment>
<sequence>MEIATINQIVSKGMAMNAKDSFVEKEHKEKTREATPLLDEKKRHEIRELENEIDDEFYAIRSMN</sequence>
<dbReference type="RefSeq" id="WP_032830305.1">
    <property type="nucleotide sequence ID" value="NZ_CP017602.1"/>
</dbReference>
<protein>
    <submittedName>
        <fullName evidence="1">Uncharacterized protein</fullName>
    </submittedName>
</protein>
<proteinExistence type="predicted"/>
<name>A0A2S6EW59_LEGPN</name>
<dbReference type="EMBL" id="PQWY01000018">
    <property type="protein sequence ID" value="PPK29386.1"/>
    <property type="molecule type" value="Genomic_DNA"/>
</dbReference>
<evidence type="ECO:0000313" key="1">
    <source>
        <dbReference type="EMBL" id="PPK29386.1"/>
    </source>
</evidence>
<accession>A0A2S6EW59</accession>
<dbReference type="Proteomes" id="UP000239239">
    <property type="component" value="Unassembled WGS sequence"/>
</dbReference>
<gene>
    <name evidence="1" type="ORF">C3928_13605</name>
</gene>
<reference evidence="1 2" key="1">
    <citation type="submission" date="2018-02" db="EMBL/GenBank/DDBJ databases">
        <title>Draft genome sequences of four Legionella pneumophila clinical strains isolated in Ontario.</title>
        <authorList>
            <person name="Fortuna A."/>
            <person name="Ramnarine R."/>
            <person name="Li A."/>
            <person name="Frantz C."/>
            <person name="Mallo G."/>
        </authorList>
    </citation>
    <scope>NUCLEOTIDE SEQUENCE [LARGE SCALE GENOMIC DNA]</scope>
    <source>
        <strain evidence="1 2">LG61</strain>
    </source>
</reference>